<dbReference type="Proteomes" id="UP000310353">
    <property type="component" value="Unassembled WGS sequence"/>
</dbReference>
<keyword evidence="3 7" id="KW-0808">Transferase</keyword>
<dbReference type="GO" id="GO:0003886">
    <property type="term" value="F:DNA (cytosine-5-)-methyltransferase activity"/>
    <property type="evidence" value="ECO:0007669"/>
    <property type="project" value="UniProtKB-EC"/>
</dbReference>
<accession>A0A4U7BLL7</accession>
<dbReference type="GO" id="GO:0003677">
    <property type="term" value="F:DNA binding"/>
    <property type="evidence" value="ECO:0007669"/>
    <property type="project" value="TreeGrafter"/>
</dbReference>
<dbReference type="PANTHER" id="PTHR10629:SF52">
    <property type="entry name" value="DNA (CYTOSINE-5)-METHYLTRANSFERASE 1"/>
    <property type="match status" value="1"/>
</dbReference>
<dbReference type="Pfam" id="PF00145">
    <property type="entry name" value="DNA_methylase"/>
    <property type="match status" value="1"/>
</dbReference>
<dbReference type="GO" id="GO:0008170">
    <property type="term" value="F:N-methyltransferase activity"/>
    <property type="evidence" value="ECO:0007669"/>
    <property type="project" value="UniProtKB-ARBA"/>
</dbReference>
<evidence type="ECO:0000256" key="2">
    <source>
        <dbReference type="ARBA" id="ARBA00022603"/>
    </source>
</evidence>
<evidence type="ECO:0000256" key="3">
    <source>
        <dbReference type="ARBA" id="ARBA00022679"/>
    </source>
</evidence>
<evidence type="ECO:0000256" key="4">
    <source>
        <dbReference type="ARBA" id="ARBA00022691"/>
    </source>
</evidence>
<dbReference type="GO" id="GO:0044027">
    <property type="term" value="P:negative regulation of gene expression via chromosomal CpG island methylation"/>
    <property type="evidence" value="ECO:0007669"/>
    <property type="project" value="TreeGrafter"/>
</dbReference>
<gene>
    <name evidence="9" type="ORF">CQA76_02770</name>
</gene>
<comment type="catalytic activity">
    <reaction evidence="6">
        <text>a 2'-deoxycytidine in DNA + S-adenosyl-L-methionine = a 5-methyl-2'-deoxycytidine in DNA + S-adenosyl-L-homocysteine + H(+)</text>
        <dbReference type="Rhea" id="RHEA:13681"/>
        <dbReference type="Rhea" id="RHEA-COMP:11369"/>
        <dbReference type="Rhea" id="RHEA-COMP:11370"/>
        <dbReference type="ChEBI" id="CHEBI:15378"/>
        <dbReference type="ChEBI" id="CHEBI:57856"/>
        <dbReference type="ChEBI" id="CHEBI:59789"/>
        <dbReference type="ChEBI" id="CHEBI:85452"/>
        <dbReference type="ChEBI" id="CHEBI:85454"/>
        <dbReference type="EC" id="2.1.1.37"/>
    </reaction>
</comment>
<dbReference type="GO" id="GO:0009307">
    <property type="term" value="P:DNA restriction-modification system"/>
    <property type="evidence" value="ECO:0007669"/>
    <property type="project" value="UniProtKB-KW"/>
</dbReference>
<dbReference type="PROSITE" id="PS51679">
    <property type="entry name" value="SAM_MT_C5"/>
    <property type="match status" value="1"/>
</dbReference>
<dbReference type="PROSITE" id="PS51257">
    <property type="entry name" value="PROKAR_LIPOPROTEIN"/>
    <property type="match status" value="1"/>
</dbReference>
<keyword evidence="5" id="KW-0680">Restriction system</keyword>
<dbReference type="PROSITE" id="PS00094">
    <property type="entry name" value="C5_MTASE_1"/>
    <property type="match status" value="1"/>
</dbReference>
<keyword evidence="10" id="KW-1185">Reference proteome</keyword>
<dbReference type="AlphaFoldDB" id="A0A4U7BLL7"/>
<dbReference type="InterPro" id="IPR018117">
    <property type="entry name" value="C5_DNA_meth_AS"/>
</dbReference>
<evidence type="ECO:0000313" key="10">
    <source>
        <dbReference type="Proteomes" id="UP000310353"/>
    </source>
</evidence>
<evidence type="ECO:0000259" key="8">
    <source>
        <dbReference type="Pfam" id="PF05175"/>
    </source>
</evidence>
<name>A0A4U7BLL7_9BACT</name>
<evidence type="ECO:0000256" key="1">
    <source>
        <dbReference type="ARBA" id="ARBA00011975"/>
    </source>
</evidence>
<dbReference type="GO" id="GO:0032259">
    <property type="term" value="P:methylation"/>
    <property type="evidence" value="ECO:0007669"/>
    <property type="project" value="UniProtKB-KW"/>
</dbReference>
<proteinExistence type="inferred from homology"/>
<feature type="domain" description="Methyltransferase small" evidence="8">
    <location>
        <begin position="475"/>
        <end position="564"/>
    </location>
</feature>
<dbReference type="InterPro" id="IPR007848">
    <property type="entry name" value="Small_mtfrase_dom"/>
</dbReference>
<dbReference type="Gene3D" id="3.40.50.150">
    <property type="entry name" value="Vaccinia Virus protein VP39"/>
    <property type="match status" value="2"/>
</dbReference>
<feature type="active site" evidence="7">
    <location>
        <position position="94"/>
    </location>
</feature>
<dbReference type="Pfam" id="PF05175">
    <property type="entry name" value="MTS"/>
    <property type="match status" value="1"/>
</dbReference>
<protein>
    <recommendedName>
        <fullName evidence="1">DNA (cytosine-5-)-methyltransferase</fullName>
        <ecNumber evidence="1">2.1.1.37</ecNumber>
    </recommendedName>
</protein>
<dbReference type="InterPro" id="IPR001525">
    <property type="entry name" value="C5_MeTfrase"/>
</dbReference>
<dbReference type="SUPFAM" id="SSF53335">
    <property type="entry name" value="S-adenosyl-L-methionine-dependent methyltransferases"/>
    <property type="match status" value="2"/>
</dbReference>
<sequence>MLPNKDLTYISLFSSAGVGCYGFKEASFRCIATNEIIERRLKIQQYNAKCIYDESYILGDIRNQITKDKIFKQIELYKKLGNDRVDVLVATPPCQGMSVANHKKTNNEIERNSLVVESVELIKTINPRFFILENVSSFYKTGCVDKNNNIVSIGNMVESNLNDSYSIYNEVLNFKNYGANSSRTRTLVIGVCKEFKNFIAPLELFPKFSNEKKLKDIIGDLKSLEWGEYDKNDFYHSFRTYPCNMRQWIKDIKEGQSAFDNVEDYKKPHRIIDGKIIINASKNGDKYKRQKWNSVAPCIHTRNDQMASQNTLHPKDDRVFSIRELMRLMNIPDNFKWLPFELQHLNELSIDDKCKLSKKNEINIRQSIGEAVPTIIFEQIANNIKRFMSLKNLNNQEILEIVKKNDLRNFTNLKNFIKTNKNVLSKATLSNITEMANSTRIQDSAYFTNKFIINEIAKALPNINKNCITIVEPSVGCGNFLPIIFKKYAHVKQVKLKLIDVNLQILEILKLIYTKNDIPANFKLEFICDDFLNLEEEKVDLIVGNPPFTKTKTRNLANLFLEKSLRMANCVSMIMPKSLLSTREYENTRNNLQKKGVSHILDFGEKGFSGVLIETINIITGKTKNISIKSIPLNLNLEQKSSYIFDKKLPYWVIFRDSFFDNVFSTLKCNIFKPFRDRQLTNANTSTAKNDVKVIKSRNIDDNGDIIEINGYDSYISKDILYKFKISEFLDRDDVYLTPNMTYNPRLTKKKKGYVVNGSVAILVPKQNITLTKEQQKYISSNEFRTFYKIARNYQTRTLNIDDVSCFWFGIKDVK</sequence>
<keyword evidence="4 7" id="KW-0949">S-adenosyl-L-methionine</keyword>
<dbReference type="OrthoDB" id="9813719at2"/>
<evidence type="ECO:0000256" key="7">
    <source>
        <dbReference type="PROSITE-ProRule" id="PRU01016"/>
    </source>
</evidence>
<reference evidence="9 10" key="1">
    <citation type="submission" date="2018-05" db="EMBL/GenBank/DDBJ databases">
        <title>Novel Campyloabacter and Helicobacter Species and Strains.</title>
        <authorList>
            <person name="Mannion A.J."/>
            <person name="Shen Z."/>
            <person name="Fox J.G."/>
        </authorList>
    </citation>
    <scope>NUCLEOTIDE SEQUENCE [LARGE SCALE GENOMIC DNA]</scope>
    <source>
        <strain evidence="10">MIT17-670</strain>
    </source>
</reference>
<dbReference type="InterPro" id="IPR002052">
    <property type="entry name" value="DNA_methylase_N6_adenine_CS"/>
</dbReference>
<dbReference type="Gene3D" id="3.90.120.10">
    <property type="entry name" value="DNA Methylase, subunit A, domain 2"/>
    <property type="match status" value="1"/>
</dbReference>
<dbReference type="EMBL" id="NXMA01000004">
    <property type="protein sequence ID" value="TKX32559.1"/>
    <property type="molecule type" value="Genomic_DNA"/>
</dbReference>
<dbReference type="PANTHER" id="PTHR10629">
    <property type="entry name" value="CYTOSINE-SPECIFIC METHYLTRANSFERASE"/>
    <property type="match status" value="1"/>
</dbReference>
<evidence type="ECO:0000256" key="5">
    <source>
        <dbReference type="ARBA" id="ARBA00022747"/>
    </source>
</evidence>
<organism evidence="9 10">
    <name type="scientific">Campylobacter aviculae</name>
    <dbReference type="NCBI Taxonomy" id="2510190"/>
    <lineage>
        <taxon>Bacteria</taxon>
        <taxon>Pseudomonadati</taxon>
        <taxon>Campylobacterota</taxon>
        <taxon>Epsilonproteobacteria</taxon>
        <taxon>Campylobacterales</taxon>
        <taxon>Campylobacteraceae</taxon>
        <taxon>Campylobacter</taxon>
    </lineage>
</organism>
<dbReference type="PRINTS" id="PR00507">
    <property type="entry name" value="N12N6MTFRASE"/>
</dbReference>
<dbReference type="RefSeq" id="WP_137621925.1">
    <property type="nucleotide sequence ID" value="NZ_NXMA01000004.1"/>
</dbReference>
<dbReference type="EC" id="2.1.1.37" evidence="1"/>
<comment type="similarity">
    <text evidence="7">Belongs to the class I-like SAM-binding methyltransferase superfamily. C5-methyltransferase family.</text>
</comment>
<evidence type="ECO:0000313" key="9">
    <source>
        <dbReference type="EMBL" id="TKX32559.1"/>
    </source>
</evidence>
<comment type="caution">
    <text evidence="9">The sequence shown here is derived from an EMBL/GenBank/DDBJ whole genome shotgun (WGS) entry which is preliminary data.</text>
</comment>
<evidence type="ECO:0000256" key="6">
    <source>
        <dbReference type="ARBA" id="ARBA00047422"/>
    </source>
</evidence>
<dbReference type="PROSITE" id="PS00092">
    <property type="entry name" value="N6_MTASE"/>
    <property type="match status" value="1"/>
</dbReference>
<dbReference type="InterPro" id="IPR050390">
    <property type="entry name" value="C5-Methyltransferase"/>
</dbReference>
<dbReference type="InterPro" id="IPR029063">
    <property type="entry name" value="SAM-dependent_MTases_sf"/>
</dbReference>
<keyword evidence="2 7" id="KW-0489">Methyltransferase</keyword>